<feature type="compositionally biased region" description="Polar residues" evidence="4">
    <location>
        <begin position="663"/>
        <end position="676"/>
    </location>
</feature>
<evidence type="ECO:0000313" key="6">
    <source>
        <dbReference type="EMBL" id="KAJ7639044.1"/>
    </source>
</evidence>
<feature type="compositionally biased region" description="Basic and acidic residues" evidence="4">
    <location>
        <begin position="566"/>
        <end position="575"/>
    </location>
</feature>
<feature type="region of interest" description="Disordered" evidence="4">
    <location>
        <begin position="663"/>
        <end position="702"/>
    </location>
</feature>
<feature type="region of interest" description="Disordered" evidence="4">
    <location>
        <begin position="530"/>
        <end position="575"/>
    </location>
</feature>
<dbReference type="InterPro" id="IPR033140">
    <property type="entry name" value="Lipase_GDXG_put_SER_AS"/>
</dbReference>
<evidence type="ECO:0000259" key="5">
    <source>
        <dbReference type="Pfam" id="PF07859"/>
    </source>
</evidence>
<reference evidence="6" key="1">
    <citation type="submission" date="2023-03" db="EMBL/GenBank/DDBJ databases">
        <title>Massive genome expansion in bonnet fungi (Mycena s.s.) driven by repeated elements and novel gene families across ecological guilds.</title>
        <authorList>
            <consortium name="Lawrence Berkeley National Laboratory"/>
            <person name="Harder C.B."/>
            <person name="Miyauchi S."/>
            <person name="Viragh M."/>
            <person name="Kuo A."/>
            <person name="Thoen E."/>
            <person name="Andreopoulos B."/>
            <person name="Lu D."/>
            <person name="Skrede I."/>
            <person name="Drula E."/>
            <person name="Henrissat B."/>
            <person name="Morin E."/>
            <person name="Kohler A."/>
            <person name="Barry K."/>
            <person name="LaButti K."/>
            <person name="Morin E."/>
            <person name="Salamov A."/>
            <person name="Lipzen A."/>
            <person name="Mereny Z."/>
            <person name="Hegedus B."/>
            <person name="Baldrian P."/>
            <person name="Stursova M."/>
            <person name="Weitz H."/>
            <person name="Taylor A."/>
            <person name="Grigoriev I.V."/>
            <person name="Nagy L.G."/>
            <person name="Martin F."/>
            <person name="Kauserud H."/>
        </authorList>
    </citation>
    <scope>NUCLEOTIDE SEQUENCE</scope>
    <source>
        <strain evidence="6">9284</strain>
    </source>
</reference>
<feature type="compositionally biased region" description="Polar residues" evidence="4">
    <location>
        <begin position="536"/>
        <end position="565"/>
    </location>
</feature>
<feature type="compositionally biased region" description="Polar residues" evidence="4">
    <location>
        <begin position="749"/>
        <end position="761"/>
    </location>
</feature>
<dbReference type="Proteomes" id="UP001221142">
    <property type="component" value="Unassembled WGS sequence"/>
</dbReference>
<feature type="domain" description="Alpha/beta hydrolase fold-3" evidence="5">
    <location>
        <begin position="167"/>
        <end position="292"/>
    </location>
</feature>
<accession>A0AAD7FRH4</accession>
<dbReference type="InterPro" id="IPR002168">
    <property type="entry name" value="Lipase_GDXG_HIS_AS"/>
</dbReference>
<dbReference type="PROSITE" id="PS01174">
    <property type="entry name" value="LIPASE_GDXG_SER"/>
    <property type="match status" value="1"/>
</dbReference>
<proteinExistence type="inferred from homology"/>
<evidence type="ECO:0000256" key="2">
    <source>
        <dbReference type="ARBA" id="ARBA00022801"/>
    </source>
</evidence>
<dbReference type="AlphaFoldDB" id="A0AAD7FRH4"/>
<protein>
    <submittedName>
        <fullName evidence="6">Alpha/Beta hydrolase protein</fullName>
    </submittedName>
</protein>
<name>A0AAD7FRH4_9AGAR</name>
<evidence type="ECO:0000313" key="7">
    <source>
        <dbReference type="Proteomes" id="UP001221142"/>
    </source>
</evidence>
<evidence type="ECO:0000256" key="4">
    <source>
        <dbReference type="SAM" id="MobiDB-lite"/>
    </source>
</evidence>
<sequence>MPVSTFSAAVHITPVVIKTFFAHGKRLAIKHRENRPDQAQDDIFFDEAFHIVKAFIHLGTLNTIESLQAFTNTHVPSPYWASVAEVSIPLETCNAAADILIDWFGPDELKAVVGGERWWQVRGSDNGIDAEWITQKEYLSGDTGSPGRKLSEDDRAVLKMEKLDRVMLYFHGGGYSWGSINTHRYQLIRYARKIKGRVFAVNYRKSPQYPFPCALQDCLAAYLYLIRPPANALHKAIPPSKIVLAGDSAGGGLCVSTLSILRDMGVPLPAGCVLISPWVDLTHSFPSVMENTATDIIPPHGFIYRPSTTWPMDLLPEERRVVPAKSSPPPEPGHADQLRPTEARLAGETPAEDRDSAHGQPSKGPADSKEYDVDEWEPRPPVVKMSNVDAQPLQLQKSQIQQYATTEQLTHPLVSPVLQGSLGGLPPLYIMAGNDEALRDEIIYLAHRAADPERFPTRKGALRDARRQQENSERYTEPTNVKLQVFDDMCHVFTVFTFIESAAYAYRSIGSFIQHVTEHDAEYLAQHPFPEPELQRTPSNDTAASDLRSANPTATQNSSTQNGSTQKEKPLDSDKFSMIRERVDIKGRTRPMDPREEMSVLSLPAAEIGIIKEVPTMRWLEGQEEWDRKFKRDAQKAARKRAKNEEKAKKMIANARVVLTADNASSSSSAHTTEGAVQQERRWGPLDLDDESPPPTAIAKRRDTKEALALLKKHIYYTAPTTHRTVLKLKFSDAVKAAFDPDDDPNKGPKQSASEEQQRNNILPMHGLRLWDVLLGYFMRKSTAKATDSKKVVKKVVNST</sequence>
<dbReference type="EMBL" id="JARKIF010000005">
    <property type="protein sequence ID" value="KAJ7639044.1"/>
    <property type="molecule type" value="Genomic_DNA"/>
</dbReference>
<dbReference type="Gene3D" id="3.40.50.1820">
    <property type="entry name" value="alpha/beta hydrolase"/>
    <property type="match status" value="2"/>
</dbReference>
<dbReference type="GO" id="GO:0016787">
    <property type="term" value="F:hydrolase activity"/>
    <property type="evidence" value="ECO:0007669"/>
    <property type="project" value="UniProtKB-KW"/>
</dbReference>
<feature type="region of interest" description="Disordered" evidence="4">
    <location>
        <begin position="347"/>
        <end position="375"/>
    </location>
</feature>
<evidence type="ECO:0000256" key="3">
    <source>
        <dbReference type="PROSITE-ProRule" id="PRU10038"/>
    </source>
</evidence>
<dbReference type="PROSITE" id="PS01173">
    <property type="entry name" value="LIPASE_GDXG_HIS"/>
    <property type="match status" value="1"/>
</dbReference>
<comment type="caution">
    <text evidence="6">The sequence shown here is derived from an EMBL/GenBank/DDBJ whole genome shotgun (WGS) entry which is preliminary data.</text>
</comment>
<dbReference type="InterPro" id="IPR013094">
    <property type="entry name" value="AB_hydrolase_3"/>
</dbReference>
<dbReference type="PANTHER" id="PTHR48081:SF5">
    <property type="entry name" value="ALPHA_BETA HYDROLASE FOLD-3 DOMAIN-CONTAINING PROTEIN"/>
    <property type="match status" value="1"/>
</dbReference>
<dbReference type="InterPro" id="IPR050300">
    <property type="entry name" value="GDXG_lipolytic_enzyme"/>
</dbReference>
<dbReference type="Pfam" id="PF07859">
    <property type="entry name" value="Abhydrolase_3"/>
    <property type="match status" value="1"/>
</dbReference>
<keyword evidence="7" id="KW-1185">Reference proteome</keyword>
<dbReference type="InterPro" id="IPR029058">
    <property type="entry name" value="AB_hydrolase_fold"/>
</dbReference>
<organism evidence="6 7">
    <name type="scientific">Roridomyces roridus</name>
    <dbReference type="NCBI Taxonomy" id="1738132"/>
    <lineage>
        <taxon>Eukaryota</taxon>
        <taxon>Fungi</taxon>
        <taxon>Dikarya</taxon>
        <taxon>Basidiomycota</taxon>
        <taxon>Agaricomycotina</taxon>
        <taxon>Agaricomycetes</taxon>
        <taxon>Agaricomycetidae</taxon>
        <taxon>Agaricales</taxon>
        <taxon>Marasmiineae</taxon>
        <taxon>Mycenaceae</taxon>
        <taxon>Roridomyces</taxon>
    </lineage>
</organism>
<evidence type="ECO:0000256" key="1">
    <source>
        <dbReference type="ARBA" id="ARBA00010515"/>
    </source>
</evidence>
<keyword evidence="2 6" id="KW-0378">Hydrolase</keyword>
<gene>
    <name evidence="6" type="ORF">FB45DRAFT_904556</name>
</gene>
<comment type="similarity">
    <text evidence="1">Belongs to the 'GDXG' lipolytic enzyme family.</text>
</comment>
<feature type="region of interest" description="Disordered" evidence="4">
    <location>
        <begin position="739"/>
        <end position="761"/>
    </location>
</feature>
<dbReference type="PANTHER" id="PTHR48081">
    <property type="entry name" value="AB HYDROLASE SUPERFAMILY PROTEIN C4A8.06C"/>
    <property type="match status" value="1"/>
</dbReference>
<dbReference type="SUPFAM" id="SSF53474">
    <property type="entry name" value="alpha/beta-Hydrolases"/>
    <property type="match status" value="1"/>
</dbReference>
<feature type="active site" evidence="3">
    <location>
        <position position="248"/>
    </location>
</feature>